<dbReference type="GO" id="GO:0005634">
    <property type="term" value="C:nucleus"/>
    <property type="evidence" value="ECO:0007669"/>
    <property type="project" value="UniProtKB-SubCell"/>
</dbReference>
<feature type="compositionally biased region" description="Low complexity" evidence="6">
    <location>
        <begin position="835"/>
        <end position="844"/>
    </location>
</feature>
<dbReference type="PROSITE" id="PS50071">
    <property type="entry name" value="HOMEOBOX_2"/>
    <property type="match status" value="1"/>
</dbReference>
<comment type="subcellular location">
    <subcellularLocation>
        <location evidence="5">Nucleus</location>
    </subcellularLocation>
</comment>
<dbReference type="InterPro" id="IPR050224">
    <property type="entry name" value="TALE_homeobox"/>
</dbReference>
<evidence type="ECO:0000256" key="6">
    <source>
        <dbReference type="SAM" id="MobiDB-lite"/>
    </source>
</evidence>
<dbReference type="GO" id="GO:0008270">
    <property type="term" value="F:zinc ion binding"/>
    <property type="evidence" value="ECO:0007669"/>
    <property type="project" value="UniProtKB-KW"/>
</dbReference>
<feature type="compositionally biased region" description="Basic residues" evidence="6">
    <location>
        <begin position="415"/>
        <end position="424"/>
    </location>
</feature>
<evidence type="ECO:0000259" key="8">
    <source>
        <dbReference type="PROSITE" id="PS50157"/>
    </source>
</evidence>
<keyword evidence="1 5" id="KW-0238">DNA-binding</keyword>
<comment type="caution">
    <text evidence="9">The sequence shown here is derived from an EMBL/GenBank/DDBJ whole genome shotgun (WGS) entry which is preliminary data.</text>
</comment>
<feature type="region of interest" description="Disordered" evidence="6">
    <location>
        <begin position="345"/>
        <end position="364"/>
    </location>
</feature>
<evidence type="ECO:0008006" key="11">
    <source>
        <dbReference type="Google" id="ProtNLM"/>
    </source>
</evidence>
<keyword evidence="4" id="KW-0862">Zinc</keyword>
<feature type="region of interest" description="Disordered" evidence="6">
    <location>
        <begin position="820"/>
        <end position="844"/>
    </location>
</feature>
<dbReference type="Gene3D" id="1.10.10.60">
    <property type="entry name" value="Homeodomain-like"/>
    <property type="match status" value="1"/>
</dbReference>
<dbReference type="InterPro" id="IPR008422">
    <property type="entry name" value="KN_HD"/>
</dbReference>
<feature type="compositionally biased region" description="Polar residues" evidence="6">
    <location>
        <begin position="346"/>
        <end position="355"/>
    </location>
</feature>
<dbReference type="EMBL" id="WNKQ01000002">
    <property type="protein sequence ID" value="KAF5853008.1"/>
    <property type="molecule type" value="Genomic_DNA"/>
</dbReference>
<evidence type="ECO:0000256" key="2">
    <source>
        <dbReference type="ARBA" id="ARBA00023155"/>
    </source>
</evidence>
<protein>
    <recommendedName>
        <fullName evidence="11">Homeobox domain-containing protein</fullName>
    </recommendedName>
</protein>
<evidence type="ECO:0000313" key="9">
    <source>
        <dbReference type="EMBL" id="KAF5853008.1"/>
    </source>
</evidence>
<keyword evidence="3 5" id="KW-0539">Nucleus</keyword>
<evidence type="ECO:0000256" key="1">
    <source>
        <dbReference type="ARBA" id="ARBA00023125"/>
    </source>
</evidence>
<dbReference type="InterPro" id="IPR009057">
    <property type="entry name" value="Homeodomain-like_sf"/>
</dbReference>
<sequence>MATHDAAFDMADFVDFGDTSIPGVSQGTDLNITEPALDQSPLLGEDDSRGLVQSADAQTIDIDFNTDFSTWLPTYQKSVQPCEYCRSMSLECFIYNVDGTKQLGCSPCNALFRPCSFSNPERMPAMKQRTALDTLDVVAENDTRCFGGLTGRKQMRSLGHVGPITDDNNGEQCSKSAAVSARFPRAAVSILKNWMLMHIDHPYPTEEDREMLKQQTGLSIGQISNWMANTRRRQKARPKRSASPSIRPSTKVINIPAGKTWESMGTYTESEFSRSHKTVAPKTDGRFIVFRADQGRTNSDTGTSSQMPVLQQQECFGPFERWKHSPPENEPAPLNAIAHAVETFDPPQSTSQSGSYRKDTSNDSTGSFSVFKAPSISSLETGLTKMSSGSRGSRDSAYSYGSRHSLGSLNSLKSKERRRRRRIPTRVSKPSPDEGQRMFQCTFCTDTFKSKYDWSRHEKSLHLSLEKWLCAPLGEIVADKVTGKSKCVYCDELDPTKEHLATHNHTACFEKGPESRTFYRKDHLRQHLRLMHGCKMTASMDTWKSEAQYIKSRCGFCGMSFDKWQDRVDHLAKEFRNGASMKNWKGCRGLDPHVAIHVTNAMPPYLIANERKSPFPFSASNSSSLQQINLSLETRDLEYLLPNNYDLSIAYQDGKNASSVGPIILTTPEDFPTSGQSDHNPNATCWEILTLRLGRFARRHIKEHGAGSVTDEMLQVESRRILYGDDDPWNQTSADNPEWLNLFKKAHGIDSKAPVKGITTEHDIYEDLGINSSTAVDSSFDVNNFTCANLPENDPLRALSFECSLSGSLGHIKGHVRQLSSGRQTPYSVPGLSRSPTSPASFAPATTTAAASDDTLMGVYAPISELTCPPNGAKGPCFGEHGELGFSVTNPGSPKRRYWMDETITQISPLTSLLDHQQQPVYEGTTALSNPGATTTTTAADDFQFPSWDQLPEHLQNPTSSAEYNIAGVSTSSAENVLAMPWDDTMDFAMDMDTDMDLNLI</sequence>
<dbReference type="GO" id="GO:0003677">
    <property type="term" value="F:DNA binding"/>
    <property type="evidence" value="ECO:0007669"/>
    <property type="project" value="UniProtKB-UniRule"/>
</dbReference>
<proteinExistence type="predicted"/>
<dbReference type="GO" id="GO:0006355">
    <property type="term" value="P:regulation of DNA-templated transcription"/>
    <property type="evidence" value="ECO:0007669"/>
    <property type="project" value="InterPro"/>
</dbReference>
<dbReference type="CDD" id="cd00086">
    <property type="entry name" value="homeodomain"/>
    <property type="match status" value="1"/>
</dbReference>
<evidence type="ECO:0000259" key="7">
    <source>
        <dbReference type="PROSITE" id="PS50071"/>
    </source>
</evidence>
<evidence type="ECO:0000256" key="5">
    <source>
        <dbReference type="PROSITE-ProRule" id="PRU00108"/>
    </source>
</evidence>
<name>A0A8H6DZ48_COCSA</name>
<dbReference type="SMART" id="SM00389">
    <property type="entry name" value="HOX"/>
    <property type="match status" value="1"/>
</dbReference>
<dbReference type="Pfam" id="PF05920">
    <property type="entry name" value="Homeobox_KN"/>
    <property type="match status" value="1"/>
</dbReference>
<feature type="domain" description="C2H2-type" evidence="8">
    <location>
        <begin position="439"/>
        <end position="467"/>
    </location>
</feature>
<dbReference type="SMART" id="SM00355">
    <property type="entry name" value="ZnF_C2H2"/>
    <property type="match status" value="3"/>
</dbReference>
<dbReference type="PROSITE" id="PS00028">
    <property type="entry name" value="ZINC_FINGER_C2H2_1"/>
    <property type="match status" value="1"/>
</dbReference>
<evidence type="ECO:0000256" key="4">
    <source>
        <dbReference type="PROSITE-ProRule" id="PRU00042"/>
    </source>
</evidence>
<feature type="region of interest" description="Disordered" evidence="6">
    <location>
        <begin position="381"/>
        <end position="434"/>
    </location>
</feature>
<dbReference type="PANTHER" id="PTHR11850">
    <property type="entry name" value="HOMEOBOX PROTEIN TRANSCRIPTION FACTORS"/>
    <property type="match status" value="1"/>
</dbReference>
<keyword evidence="4" id="KW-0863">Zinc-finger</keyword>
<evidence type="ECO:0000256" key="3">
    <source>
        <dbReference type="ARBA" id="ARBA00023242"/>
    </source>
</evidence>
<gene>
    <name evidence="9" type="ORF">GGP41_001548</name>
</gene>
<dbReference type="InterPro" id="IPR013087">
    <property type="entry name" value="Znf_C2H2_type"/>
</dbReference>
<keyword evidence="2 5" id="KW-0371">Homeobox</keyword>
<feature type="compositionally biased region" description="Polar residues" evidence="6">
    <location>
        <begin position="381"/>
        <end position="391"/>
    </location>
</feature>
<keyword evidence="4" id="KW-0479">Metal-binding</keyword>
<feature type="DNA-binding region" description="Homeobox" evidence="5">
    <location>
        <begin position="176"/>
        <end position="238"/>
    </location>
</feature>
<dbReference type="Proteomes" id="UP000624244">
    <property type="component" value="Unassembled WGS sequence"/>
</dbReference>
<feature type="domain" description="Homeobox" evidence="7">
    <location>
        <begin position="174"/>
        <end position="237"/>
    </location>
</feature>
<accession>A0A8H6DZ48</accession>
<dbReference type="AlphaFoldDB" id="A0A8H6DZ48"/>
<dbReference type="SUPFAM" id="SSF46689">
    <property type="entry name" value="Homeodomain-like"/>
    <property type="match status" value="1"/>
</dbReference>
<evidence type="ECO:0000313" key="10">
    <source>
        <dbReference type="Proteomes" id="UP000624244"/>
    </source>
</evidence>
<dbReference type="InterPro" id="IPR001356">
    <property type="entry name" value="HD"/>
</dbReference>
<organism evidence="9 10">
    <name type="scientific">Cochliobolus sativus</name>
    <name type="common">Common root rot and spot blotch fungus</name>
    <name type="synonym">Bipolaris sorokiniana</name>
    <dbReference type="NCBI Taxonomy" id="45130"/>
    <lineage>
        <taxon>Eukaryota</taxon>
        <taxon>Fungi</taxon>
        <taxon>Dikarya</taxon>
        <taxon>Ascomycota</taxon>
        <taxon>Pezizomycotina</taxon>
        <taxon>Dothideomycetes</taxon>
        <taxon>Pleosporomycetidae</taxon>
        <taxon>Pleosporales</taxon>
        <taxon>Pleosporineae</taxon>
        <taxon>Pleosporaceae</taxon>
        <taxon>Bipolaris</taxon>
    </lineage>
</organism>
<reference evidence="9" key="1">
    <citation type="submission" date="2019-11" db="EMBL/GenBank/DDBJ databases">
        <title>Bipolaris sorokiniana Genome sequencing.</title>
        <authorList>
            <person name="Wang H."/>
        </authorList>
    </citation>
    <scope>NUCLEOTIDE SEQUENCE</scope>
</reference>
<dbReference type="PROSITE" id="PS50157">
    <property type="entry name" value="ZINC_FINGER_C2H2_2"/>
    <property type="match status" value="1"/>
</dbReference>